<feature type="transmembrane region" description="Helical" evidence="6">
    <location>
        <begin position="122"/>
        <end position="142"/>
    </location>
</feature>
<feature type="transmembrane region" description="Helical" evidence="6">
    <location>
        <begin position="80"/>
        <end position="102"/>
    </location>
</feature>
<proteinExistence type="predicted"/>
<evidence type="ECO:0000256" key="5">
    <source>
        <dbReference type="ARBA" id="ARBA00023136"/>
    </source>
</evidence>
<dbReference type="RefSeq" id="WP_227322860.1">
    <property type="nucleotide sequence ID" value="NZ_JAESVB010000011.1"/>
</dbReference>
<dbReference type="InterPro" id="IPR051689">
    <property type="entry name" value="Sterol_desaturase/TMEM195"/>
</dbReference>
<evidence type="ECO:0000313" key="8">
    <source>
        <dbReference type="EMBL" id="MCB8877206.1"/>
    </source>
</evidence>
<dbReference type="AlphaFoldDB" id="A0A963YUB2"/>
<dbReference type="GO" id="GO:0050479">
    <property type="term" value="F:glyceryl-ether monooxygenase activity"/>
    <property type="evidence" value="ECO:0007669"/>
    <property type="project" value="TreeGrafter"/>
</dbReference>
<keyword evidence="2 6" id="KW-0812">Transmembrane</keyword>
<organism evidence="8 9">
    <name type="scientific">Acidisoma silvae</name>
    <dbReference type="NCBI Taxonomy" id="2802396"/>
    <lineage>
        <taxon>Bacteria</taxon>
        <taxon>Pseudomonadati</taxon>
        <taxon>Pseudomonadota</taxon>
        <taxon>Alphaproteobacteria</taxon>
        <taxon>Acetobacterales</taxon>
        <taxon>Acidocellaceae</taxon>
        <taxon>Acidisoma</taxon>
    </lineage>
</organism>
<evidence type="ECO:0000259" key="7">
    <source>
        <dbReference type="Pfam" id="PF04116"/>
    </source>
</evidence>
<evidence type="ECO:0000313" key="9">
    <source>
        <dbReference type="Proteomes" id="UP000708298"/>
    </source>
</evidence>
<dbReference type="Proteomes" id="UP000708298">
    <property type="component" value="Unassembled WGS sequence"/>
</dbReference>
<dbReference type="EMBL" id="JAESVB010000011">
    <property type="protein sequence ID" value="MCB8877206.1"/>
    <property type="molecule type" value="Genomic_DNA"/>
</dbReference>
<keyword evidence="5 6" id="KW-0472">Membrane</keyword>
<dbReference type="GO" id="GO:0006643">
    <property type="term" value="P:membrane lipid metabolic process"/>
    <property type="evidence" value="ECO:0007669"/>
    <property type="project" value="TreeGrafter"/>
</dbReference>
<reference evidence="8" key="1">
    <citation type="journal article" date="2021" name="Microorganisms">
        <title>Acidisoma silvae sp. nov. and Acidisomacellulosilytica sp. nov., Two Acidophilic Bacteria Isolated from Decaying Wood, Hydrolyzing Cellulose and Producing Poly-3-hydroxybutyrate.</title>
        <authorList>
            <person name="Mieszkin S."/>
            <person name="Pouder E."/>
            <person name="Uroz S."/>
            <person name="Simon-Colin C."/>
            <person name="Alain K."/>
        </authorList>
    </citation>
    <scope>NUCLEOTIDE SEQUENCE</scope>
    <source>
        <strain evidence="8">HW T2.11</strain>
    </source>
</reference>
<dbReference type="Pfam" id="PF04116">
    <property type="entry name" value="FA_hydroxylase"/>
    <property type="match status" value="1"/>
</dbReference>
<evidence type="ECO:0000256" key="6">
    <source>
        <dbReference type="SAM" id="Phobius"/>
    </source>
</evidence>
<feature type="transmembrane region" description="Helical" evidence="6">
    <location>
        <begin position="40"/>
        <end position="59"/>
    </location>
</feature>
<dbReference type="PANTHER" id="PTHR21624">
    <property type="entry name" value="STEROL DESATURASE-RELATED PROTEIN"/>
    <property type="match status" value="1"/>
</dbReference>
<keyword evidence="4" id="KW-0560">Oxidoreductase</keyword>
<gene>
    <name evidence="8" type="ORF">ASILVAE211_18565</name>
</gene>
<evidence type="ECO:0000256" key="4">
    <source>
        <dbReference type="ARBA" id="ARBA00023002"/>
    </source>
</evidence>
<dbReference type="GO" id="GO:0008610">
    <property type="term" value="P:lipid biosynthetic process"/>
    <property type="evidence" value="ECO:0007669"/>
    <property type="project" value="InterPro"/>
</dbReference>
<name>A0A963YUB2_9PROT</name>
<keyword evidence="9" id="KW-1185">Reference proteome</keyword>
<sequence length="329" mass="37582">MFSPLDRFFSTIAGWIDQTVLLPILYHFGWMQWEELSFDWMLVCVYGFFAVIITYAICWPLEALFPIEKWPSQKAVVTDVMYTLVSRVGVLPIFSFLVFYQIQVTVNGFVVDHGYIPPMLETVIPSLLGHPILTFILYALILDCAEYWRHRLSHTFRGWYALHALHHAQRQMSFWSDDRNHMLDDLISGVWFAVIGLAIGIPPLQFPLLVMFMRIVESLSHANARISFGWLGDRLLISPRFHRIHHGLHAAGRVSCNYGAVFPFWDMIFRTADFSDHFPATGDRNAPEAMATGGYVAQQVSGLLYFGQMMKKGRASKARAKAKIKAGVS</sequence>
<feature type="domain" description="Fatty acid hydroxylase" evidence="7">
    <location>
        <begin position="135"/>
        <end position="271"/>
    </location>
</feature>
<comment type="subcellular location">
    <subcellularLocation>
        <location evidence="1">Endomembrane system</location>
        <topology evidence="1">Multi-pass membrane protein</topology>
    </subcellularLocation>
</comment>
<reference evidence="8" key="2">
    <citation type="submission" date="2021-01" db="EMBL/GenBank/DDBJ databases">
        <authorList>
            <person name="Mieszkin S."/>
            <person name="Pouder E."/>
            <person name="Alain K."/>
        </authorList>
    </citation>
    <scope>NUCLEOTIDE SEQUENCE</scope>
    <source>
        <strain evidence="8">HW T2.11</strain>
    </source>
</reference>
<accession>A0A963YUB2</accession>
<comment type="caution">
    <text evidence="8">The sequence shown here is derived from an EMBL/GenBank/DDBJ whole genome shotgun (WGS) entry which is preliminary data.</text>
</comment>
<dbReference type="PANTHER" id="PTHR21624:SF3">
    <property type="entry name" value="FATTY ACID HYDROXYLASE DOMAIN-CONTAINING PROTEIN"/>
    <property type="match status" value="1"/>
</dbReference>
<dbReference type="InterPro" id="IPR006694">
    <property type="entry name" value="Fatty_acid_hydroxylase"/>
</dbReference>
<keyword evidence="3 6" id="KW-1133">Transmembrane helix</keyword>
<evidence type="ECO:0000256" key="1">
    <source>
        <dbReference type="ARBA" id="ARBA00004127"/>
    </source>
</evidence>
<evidence type="ECO:0000256" key="2">
    <source>
        <dbReference type="ARBA" id="ARBA00022692"/>
    </source>
</evidence>
<dbReference type="GO" id="GO:0005506">
    <property type="term" value="F:iron ion binding"/>
    <property type="evidence" value="ECO:0007669"/>
    <property type="project" value="InterPro"/>
</dbReference>
<feature type="transmembrane region" description="Helical" evidence="6">
    <location>
        <begin position="189"/>
        <end position="213"/>
    </location>
</feature>
<evidence type="ECO:0000256" key="3">
    <source>
        <dbReference type="ARBA" id="ARBA00022989"/>
    </source>
</evidence>
<protein>
    <submittedName>
        <fullName evidence="8">Sterol desaturase family protein</fullName>
    </submittedName>
</protein>
<dbReference type="GO" id="GO:0012505">
    <property type="term" value="C:endomembrane system"/>
    <property type="evidence" value="ECO:0007669"/>
    <property type="project" value="UniProtKB-SubCell"/>
</dbReference>
<dbReference type="GO" id="GO:0016020">
    <property type="term" value="C:membrane"/>
    <property type="evidence" value="ECO:0007669"/>
    <property type="project" value="GOC"/>
</dbReference>